<protein>
    <submittedName>
        <fullName evidence="1">Uncharacterized protein</fullName>
    </submittedName>
</protein>
<dbReference type="Proteomes" id="UP000199672">
    <property type="component" value="Unassembled WGS sequence"/>
</dbReference>
<evidence type="ECO:0000313" key="1">
    <source>
        <dbReference type="EMBL" id="SFC52712.1"/>
    </source>
</evidence>
<organism evidence="1 2">
    <name type="scientific">Flavobacterium phragmitis</name>
    <dbReference type="NCBI Taxonomy" id="739143"/>
    <lineage>
        <taxon>Bacteria</taxon>
        <taxon>Pseudomonadati</taxon>
        <taxon>Bacteroidota</taxon>
        <taxon>Flavobacteriia</taxon>
        <taxon>Flavobacteriales</taxon>
        <taxon>Flavobacteriaceae</taxon>
        <taxon>Flavobacterium</taxon>
    </lineage>
</organism>
<evidence type="ECO:0000313" key="2">
    <source>
        <dbReference type="Proteomes" id="UP000199672"/>
    </source>
</evidence>
<accession>A0A1I1JXK7</accession>
<reference evidence="2" key="1">
    <citation type="submission" date="2016-10" db="EMBL/GenBank/DDBJ databases">
        <authorList>
            <person name="Varghese N."/>
            <person name="Submissions S."/>
        </authorList>
    </citation>
    <scope>NUCLEOTIDE SEQUENCE [LARGE SCALE GENOMIC DNA]</scope>
    <source>
        <strain evidence="2">CGMCC 1.10370</strain>
    </source>
</reference>
<gene>
    <name evidence="1" type="ORF">SAMN05216297_101137</name>
</gene>
<sequence length="37" mass="4461">MQIDKICLKKNIAEGSKIENRIFQIIYYRTDVILFEN</sequence>
<proteinExistence type="predicted"/>
<keyword evidence="2" id="KW-1185">Reference proteome</keyword>
<dbReference type="EMBL" id="FOMH01000001">
    <property type="protein sequence ID" value="SFC52712.1"/>
    <property type="molecule type" value="Genomic_DNA"/>
</dbReference>
<name>A0A1I1JXK7_9FLAO</name>
<dbReference type="AlphaFoldDB" id="A0A1I1JXK7"/>